<feature type="compositionally biased region" description="Basic and acidic residues" evidence="1">
    <location>
        <begin position="9"/>
        <end position="23"/>
    </location>
</feature>
<dbReference type="HOGENOM" id="CLU_1474925_0_0_1"/>
<protein>
    <submittedName>
        <fullName evidence="2">Uncharacterized protein</fullName>
    </submittedName>
</protein>
<name>J5J9H4_BEAB2</name>
<sequence>MRSQLQNKRLREPSADHDTEQHGVEGPPRASDDPEYCPSACDELETDSDRQSSDKNQLPGKRHKSRSVSAKTKSQSQEIIQHESAGLDQGSQLISAASEDAHNMGEHINAAFDEWVLQDVVLQRTIMDGKATFLFRFDWDLCMKHGAETGREGSMKPGRGKPIVKSNERSGQKPRDETGSAML</sequence>
<dbReference type="InParanoid" id="J5J9H4"/>
<evidence type="ECO:0000256" key="1">
    <source>
        <dbReference type="SAM" id="MobiDB-lite"/>
    </source>
</evidence>
<feature type="compositionally biased region" description="Polar residues" evidence="1">
    <location>
        <begin position="67"/>
        <end position="79"/>
    </location>
</feature>
<feature type="region of interest" description="Disordered" evidence="1">
    <location>
        <begin position="148"/>
        <end position="183"/>
    </location>
</feature>
<dbReference type="AlphaFoldDB" id="J5J9H4"/>
<organism evidence="2 3">
    <name type="scientific">Beauveria bassiana (strain ARSEF 2860)</name>
    <name type="common">White muscardine disease fungus</name>
    <name type="synonym">Tritirachium shiotae</name>
    <dbReference type="NCBI Taxonomy" id="655819"/>
    <lineage>
        <taxon>Eukaryota</taxon>
        <taxon>Fungi</taxon>
        <taxon>Dikarya</taxon>
        <taxon>Ascomycota</taxon>
        <taxon>Pezizomycotina</taxon>
        <taxon>Sordariomycetes</taxon>
        <taxon>Hypocreomycetidae</taxon>
        <taxon>Hypocreales</taxon>
        <taxon>Cordycipitaceae</taxon>
        <taxon>Beauveria</taxon>
    </lineage>
</organism>
<dbReference type="EMBL" id="JH725276">
    <property type="protein sequence ID" value="EJP60736.1"/>
    <property type="molecule type" value="Genomic_DNA"/>
</dbReference>
<dbReference type="Proteomes" id="UP000002762">
    <property type="component" value="Unassembled WGS sequence"/>
</dbReference>
<gene>
    <name evidence="2" type="ORF">BBA_10318</name>
</gene>
<evidence type="ECO:0000313" key="2">
    <source>
        <dbReference type="EMBL" id="EJP60736.1"/>
    </source>
</evidence>
<evidence type="ECO:0000313" key="3">
    <source>
        <dbReference type="Proteomes" id="UP000002762"/>
    </source>
</evidence>
<accession>J5J9H4</accession>
<feature type="region of interest" description="Disordered" evidence="1">
    <location>
        <begin position="1"/>
        <end position="87"/>
    </location>
</feature>
<dbReference type="RefSeq" id="XP_008603637.1">
    <property type="nucleotide sequence ID" value="XM_008605415.1"/>
</dbReference>
<feature type="compositionally biased region" description="Basic and acidic residues" evidence="1">
    <location>
        <begin position="166"/>
        <end position="183"/>
    </location>
</feature>
<reference evidence="2 3" key="1">
    <citation type="journal article" date="2012" name="Sci. Rep.">
        <title>Genomic perspectives on the evolution of fungal entomopathogenicity in Beauveria bassiana.</title>
        <authorList>
            <person name="Xiao G."/>
            <person name="Ying S.H."/>
            <person name="Zheng P."/>
            <person name="Wang Z.L."/>
            <person name="Zhang S."/>
            <person name="Xie X.Q."/>
            <person name="Shang Y."/>
            <person name="St Leger R.J."/>
            <person name="Zhao G.P."/>
            <person name="Wang C."/>
            <person name="Feng M.G."/>
        </authorList>
    </citation>
    <scope>NUCLEOTIDE SEQUENCE [LARGE SCALE GENOMIC DNA]</scope>
    <source>
        <strain evidence="2 3">ARSEF 2860</strain>
    </source>
</reference>
<dbReference type="GeneID" id="19893330"/>
<proteinExistence type="predicted"/>
<keyword evidence="3" id="KW-1185">Reference proteome</keyword>